<accession>A0AAE0YTI0</accession>
<sequence length="90" mass="10009">MKITNDTGYLSPTVKTNWDSTAKNAISKVVDKMLKTDMKPSFSMIVKGYLSPTVKTNWDSTAKNAISKVVDKMLKTDMKPSFSMIVKGEN</sequence>
<protein>
    <submittedName>
        <fullName evidence="1">Uncharacterized protein</fullName>
    </submittedName>
</protein>
<proteinExistence type="predicted"/>
<comment type="caution">
    <text evidence="1">The sequence shown here is derived from an EMBL/GenBank/DDBJ whole genome shotgun (WGS) entry which is preliminary data.</text>
</comment>
<keyword evidence="2" id="KW-1185">Reference proteome</keyword>
<gene>
    <name evidence="1" type="ORF">RRG08_018477</name>
</gene>
<organism evidence="1 2">
    <name type="scientific">Elysia crispata</name>
    <name type="common">lettuce slug</name>
    <dbReference type="NCBI Taxonomy" id="231223"/>
    <lineage>
        <taxon>Eukaryota</taxon>
        <taxon>Metazoa</taxon>
        <taxon>Spiralia</taxon>
        <taxon>Lophotrochozoa</taxon>
        <taxon>Mollusca</taxon>
        <taxon>Gastropoda</taxon>
        <taxon>Heterobranchia</taxon>
        <taxon>Euthyneura</taxon>
        <taxon>Panpulmonata</taxon>
        <taxon>Sacoglossa</taxon>
        <taxon>Placobranchoidea</taxon>
        <taxon>Plakobranchidae</taxon>
        <taxon>Elysia</taxon>
    </lineage>
</organism>
<evidence type="ECO:0000313" key="1">
    <source>
        <dbReference type="EMBL" id="KAK3756755.1"/>
    </source>
</evidence>
<dbReference type="AlphaFoldDB" id="A0AAE0YTI0"/>
<dbReference type="Proteomes" id="UP001283361">
    <property type="component" value="Unassembled WGS sequence"/>
</dbReference>
<dbReference type="EMBL" id="JAWDGP010005477">
    <property type="protein sequence ID" value="KAK3756755.1"/>
    <property type="molecule type" value="Genomic_DNA"/>
</dbReference>
<reference evidence="1" key="1">
    <citation type="journal article" date="2023" name="G3 (Bethesda)">
        <title>A reference genome for the long-term kleptoplast-retaining sea slug Elysia crispata morphotype clarki.</title>
        <authorList>
            <person name="Eastman K.E."/>
            <person name="Pendleton A.L."/>
            <person name="Shaikh M.A."/>
            <person name="Suttiyut T."/>
            <person name="Ogas R."/>
            <person name="Tomko P."/>
            <person name="Gavelis G."/>
            <person name="Widhalm J.R."/>
            <person name="Wisecaver J.H."/>
        </authorList>
    </citation>
    <scope>NUCLEOTIDE SEQUENCE</scope>
    <source>
        <strain evidence="1">ECLA1</strain>
    </source>
</reference>
<name>A0AAE0YTI0_9GAST</name>
<evidence type="ECO:0000313" key="2">
    <source>
        <dbReference type="Proteomes" id="UP001283361"/>
    </source>
</evidence>